<comment type="subcellular location">
    <subcellularLocation>
        <location evidence="1">Membrane</location>
        <topology evidence="1">Multi-pass membrane protein</topology>
    </subcellularLocation>
</comment>
<feature type="transmembrane region" description="Helical" evidence="9">
    <location>
        <begin position="918"/>
        <end position="936"/>
    </location>
</feature>
<feature type="domain" description="ABC transporter" evidence="10">
    <location>
        <begin position="403"/>
        <end position="646"/>
    </location>
</feature>
<dbReference type="InterPro" id="IPR003593">
    <property type="entry name" value="AAA+_ATPase"/>
</dbReference>
<dbReference type="InterPro" id="IPR043926">
    <property type="entry name" value="ABCG_dom"/>
</dbReference>
<keyword evidence="3 9" id="KW-0812">Transmembrane</keyword>
<dbReference type="InterPro" id="IPR027417">
    <property type="entry name" value="P-loop_NTPase"/>
</dbReference>
<accession>A0A3M7BCA2</accession>
<dbReference type="GO" id="GO:0016887">
    <property type="term" value="F:ATP hydrolysis activity"/>
    <property type="evidence" value="ECO:0007669"/>
    <property type="project" value="InterPro"/>
</dbReference>
<feature type="transmembrane region" description="Helical" evidence="9">
    <location>
        <begin position="995"/>
        <end position="1016"/>
    </location>
</feature>
<protein>
    <recommendedName>
        <fullName evidence="14">ABC transporter domain-containing protein</fullName>
    </recommendedName>
</protein>
<evidence type="ECO:0000256" key="9">
    <source>
        <dbReference type="SAM" id="Phobius"/>
    </source>
</evidence>
<keyword evidence="4" id="KW-0547">Nucleotide-binding</keyword>
<feature type="compositionally biased region" description="Polar residues" evidence="8">
    <location>
        <begin position="136"/>
        <end position="146"/>
    </location>
</feature>
<proteinExistence type="predicted"/>
<evidence type="ECO:0000313" key="13">
    <source>
        <dbReference type="Proteomes" id="UP000270230"/>
    </source>
</evidence>
<evidence type="ECO:0000256" key="1">
    <source>
        <dbReference type="ARBA" id="ARBA00004141"/>
    </source>
</evidence>
<dbReference type="AlphaFoldDB" id="A0A3M7BCA2"/>
<dbReference type="InterPro" id="IPR017871">
    <property type="entry name" value="ABC_transporter-like_CS"/>
</dbReference>
<dbReference type="PANTHER" id="PTHR48041">
    <property type="entry name" value="ABC TRANSPORTER G FAMILY MEMBER 28"/>
    <property type="match status" value="1"/>
</dbReference>
<dbReference type="Proteomes" id="UP000270230">
    <property type="component" value="Unassembled WGS sequence"/>
</dbReference>
<dbReference type="EMBL" id="QWIN01001722">
    <property type="protein sequence ID" value="RMY37278.1"/>
    <property type="molecule type" value="Genomic_DNA"/>
</dbReference>
<dbReference type="PROSITE" id="PS51162">
    <property type="entry name" value="THYROGLOBULIN_1_2"/>
    <property type="match status" value="1"/>
</dbReference>
<gene>
    <name evidence="12" type="ORF">D0865_13417</name>
</gene>
<evidence type="ECO:0008006" key="14">
    <source>
        <dbReference type="Google" id="ProtNLM"/>
    </source>
</evidence>
<dbReference type="Pfam" id="PF19055">
    <property type="entry name" value="ABC2_membrane_7"/>
    <property type="match status" value="1"/>
</dbReference>
<feature type="transmembrane region" description="Helical" evidence="9">
    <location>
        <begin position="893"/>
        <end position="912"/>
    </location>
</feature>
<keyword evidence="2" id="KW-0813">Transport</keyword>
<dbReference type="CDD" id="cd03213">
    <property type="entry name" value="ABCG_EPDR"/>
    <property type="match status" value="1"/>
</dbReference>
<evidence type="ECO:0000256" key="2">
    <source>
        <dbReference type="ARBA" id="ARBA00022448"/>
    </source>
</evidence>
<keyword evidence="7 9" id="KW-0472">Membrane</keyword>
<dbReference type="GO" id="GO:0016020">
    <property type="term" value="C:membrane"/>
    <property type="evidence" value="ECO:0007669"/>
    <property type="project" value="UniProtKB-SubCell"/>
</dbReference>
<organism evidence="12 13">
    <name type="scientific">Hortaea werneckii</name>
    <name type="common">Black yeast</name>
    <name type="synonym">Cladosporium werneckii</name>
    <dbReference type="NCBI Taxonomy" id="91943"/>
    <lineage>
        <taxon>Eukaryota</taxon>
        <taxon>Fungi</taxon>
        <taxon>Dikarya</taxon>
        <taxon>Ascomycota</taxon>
        <taxon>Pezizomycotina</taxon>
        <taxon>Dothideomycetes</taxon>
        <taxon>Dothideomycetidae</taxon>
        <taxon>Mycosphaerellales</taxon>
        <taxon>Teratosphaeriaceae</taxon>
        <taxon>Hortaea</taxon>
    </lineage>
</organism>
<feature type="region of interest" description="Disordered" evidence="8">
    <location>
        <begin position="278"/>
        <end position="365"/>
    </location>
</feature>
<dbReference type="SUPFAM" id="SSF52540">
    <property type="entry name" value="P-loop containing nucleoside triphosphate hydrolases"/>
    <property type="match status" value="1"/>
</dbReference>
<evidence type="ECO:0000256" key="6">
    <source>
        <dbReference type="ARBA" id="ARBA00022989"/>
    </source>
</evidence>
<evidence type="ECO:0000313" key="12">
    <source>
        <dbReference type="EMBL" id="RMY37278.1"/>
    </source>
</evidence>
<dbReference type="Gene3D" id="3.40.50.300">
    <property type="entry name" value="P-loop containing nucleotide triphosphate hydrolases"/>
    <property type="match status" value="1"/>
</dbReference>
<evidence type="ECO:0000256" key="8">
    <source>
        <dbReference type="SAM" id="MobiDB-lite"/>
    </source>
</evidence>
<sequence>MAYIASLVSLASTSLAPSQTSALASIYANASASANPVQVADLAQYDNLNTKGFNRFAYSLNYTQTGCFSQGALPVALASEDICLSGWYCTYILSFSGFLFLPFCHGKFHGDDLKENISIRVNFRGFGGGRREKANRTNPAGPNSSPLNPPQLCPPYERCQILRANRLTCNPQGLYEPVICPAGCYCPTSTTFSSSSSGDGRRVRGTGERGGKEKNVCPKGHFCPQGSIEPIRCDWGAYCPRGSVRQVRVVPLGGLVLFDGLLVAGWWVGKGVGSWRRRKRGRKGRVRLGSGSGGKGEEGMELLRRRRQCSSAKRKRDGKSWHPTQQDDRSSPPSKADGMLSRRVSGRVDNMEGCMDPDSDSDSSLYEDNDNRLEEAFQNNPSFQTFLQSMSHAMETSSLGLTFDFENVTVSTHTGHKILQEITGSIPRGSYWGIMGPSGAGKSTLVNVLMGQRKASPRTKIKINGREETTTRDYRKVIGYVPQADTLVPELTVRENILHSARCRLPARWRDKAIQTHVDALTGCLQLSHVQDSQVGEGNNRTTGGISGGQRKRVSIGIELAAAPMAIILDEPTSGLDATSAASIMRMLKGISRLGVTIIAVVHQPREQIFYAFDQVLLLAQGGRMVYSGSTAGMEEYFEGMGFQFPLRANPADTLMDIITGDGAQYAIGGGAAKTRGSQVDHLIDVWKSKGQNPTHQEHQPHLLLLDGPITPTKPLPRRRPSNPNISTPSQPTPTLSNRGATLPAQILYTLSRTLLIQTRTPQTQTSELLCSTLAGTLIGLTAYPSHGHLFQGIPHASFTPLTSGVDYVSIPQLGLLAGMSIGLCASAPGYWVLGSRQEVARRERRAGHSVVAEFVGRQVGVLPRLVGCSFHFSVLLDLLATPRMGWGRMWMVNLGYFWCIYGLAGVVSVGVRKQEDGPLIAVLGSLVIGVLGGVAPPLSRVKEWGFEWFWRLSPGVWFAEAYFTENLMPLGFLYRVDLASRTVGYTLGQFGVDVGMLFLIGLVYRVIAFLGLLLLHRDKQR</sequence>
<dbReference type="Pfam" id="PF01061">
    <property type="entry name" value="ABC2_membrane"/>
    <property type="match status" value="1"/>
</dbReference>
<evidence type="ECO:0000256" key="3">
    <source>
        <dbReference type="ARBA" id="ARBA00022692"/>
    </source>
</evidence>
<dbReference type="PROSITE" id="PS00211">
    <property type="entry name" value="ABC_TRANSPORTER_1"/>
    <property type="match status" value="1"/>
</dbReference>
<dbReference type="InterPro" id="IPR000716">
    <property type="entry name" value="Thyroglobulin_1"/>
</dbReference>
<evidence type="ECO:0000256" key="7">
    <source>
        <dbReference type="ARBA" id="ARBA00023136"/>
    </source>
</evidence>
<dbReference type="OrthoDB" id="66620at2759"/>
<feature type="compositionally biased region" description="Basic and acidic residues" evidence="8">
    <location>
        <begin position="199"/>
        <end position="212"/>
    </location>
</feature>
<reference evidence="12 13" key="1">
    <citation type="journal article" date="2018" name="BMC Genomics">
        <title>Genomic evidence for intraspecific hybridization in a clonal and extremely halotolerant yeast.</title>
        <authorList>
            <person name="Gostincar C."/>
            <person name="Stajich J.E."/>
            <person name="Zupancic J."/>
            <person name="Zalar P."/>
            <person name="Gunde-Cimerman N."/>
        </authorList>
    </citation>
    <scope>NUCLEOTIDE SEQUENCE [LARGE SCALE GENOMIC DNA]</scope>
    <source>
        <strain evidence="12 13">EXF-151</strain>
    </source>
</reference>
<comment type="caution">
    <text evidence="12">The sequence shown here is derived from an EMBL/GenBank/DDBJ whole genome shotgun (WGS) entry which is preliminary data.</text>
</comment>
<dbReference type="SMART" id="SM00382">
    <property type="entry name" value="AAA"/>
    <property type="match status" value="1"/>
</dbReference>
<dbReference type="GO" id="GO:0005524">
    <property type="term" value="F:ATP binding"/>
    <property type="evidence" value="ECO:0007669"/>
    <property type="project" value="UniProtKB-KW"/>
</dbReference>
<dbReference type="VEuPathDB" id="FungiDB:BTJ68_11598"/>
<evidence type="ECO:0000256" key="5">
    <source>
        <dbReference type="ARBA" id="ARBA00022840"/>
    </source>
</evidence>
<dbReference type="InterPro" id="IPR003439">
    <property type="entry name" value="ABC_transporter-like_ATP-bd"/>
</dbReference>
<keyword evidence="5" id="KW-0067">ATP-binding</keyword>
<feature type="domain" description="Thyroglobulin type-1" evidence="11">
    <location>
        <begin position="156"/>
        <end position="217"/>
    </location>
</feature>
<feature type="region of interest" description="Disordered" evidence="8">
    <location>
        <begin position="692"/>
        <end position="739"/>
    </location>
</feature>
<feature type="region of interest" description="Disordered" evidence="8">
    <location>
        <begin position="130"/>
        <end position="149"/>
    </location>
</feature>
<dbReference type="InterPro" id="IPR050352">
    <property type="entry name" value="ABCG_transporters"/>
</dbReference>
<evidence type="ECO:0000259" key="10">
    <source>
        <dbReference type="PROSITE" id="PS50893"/>
    </source>
</evidence>
<keyword evidence="6 9" id="KW-1133">Transmembrane helix</keyword>
<evidence type="ECO:0000259" key="11">
    <source>
        <dbReference type="PROSITE" id="PS51162"/>
    </source>
</evidence>
<evidence type="ECO:0000256" key="4">
    <source>
        <dbReference type="ARBA" id="ARBA00022741"/>
    </source>
</evidence>
<dbReference type="VEuPathDB" id="FungiDB:BTJ68_11599"/>
<feature type="compositionally biased region" description="Polar residues" evidence="8">
    <location>
        <begin position="722"/>
        <end position="739"/>
    </location>
</feature>
<name>A0A3M7BCA2_HORWE</name>
<dbReference type="PROSITE" id="PS50893">
    <property type="entry name" value="ABC_TRANSPORTER_2"/>
    <property type="match status" value="1"/>
</dbReference>
<feature type="region of interest" description="Disordered" evidence="8">
    <location>
        <begin position="190"/>
        <end position="212"/>
    </location>
</feature>
<feature type="compositionally biased region" description="Basic residues" evidence="8">
    <location>
        <begin position="304"/>
        <end position="317"/>
    </location>
</feature>
<dbReference type="FunFam" id="3.40.50.300:FF:000367">
    <property type="entry name" value="ABC transporter G family member 24"/>
    <property type="match status" value="1"/>
</dbReference>
<dbReference type="Pfam" id="PF00005">
    <property type="entry name" value="ABC_tran"/>
    <property type="match status" value="1"/>
</dbReference>
<dbReference type="PANTHER" id="PTHR48041:SF91">
    <property type="entry name" value="ABC TRANSPORTER G FAMILY MEMBER 28"/>
    <property type="match status" value="1"/>
</dbReference>
<dbReference type="InterPro" id="IPR013525">
    <property type="entry name" value="ABC2_TM"/>
</dbReference>
<dbReference type="GO" id="GO:0140359">
    <property type="term" value="F:ABC-type transporter activity"/>
    <property type="evidence" value="ECO:0007669"/>
    <property type="project" value="InterPro"/>
</dbReference>
<feature type="compositionally biased region" description="Acidic residues" evidence="8">
    <location>
        <begin position="355"/>
        <end position="365"/>
    </location>
</feature>